<dbReference type="AlphaFoldDB" id="A0A0G3WJ16"/>
<evidence type="ECO:0000313" key="9">
    <source>
        <dbReference type="EMBL" id="AKL98656.1"/>
    </source>
</evidence>
<dbReference type="InterPro" id="IPR035104">
    <property type="entry name" value="Ribosomal_protein_S1-like"/>
</dbReference>
<comment type="function">
    <text evidence="6 7">Binds mRNA; thus facilitating recognition of the initiation point. It is needed to translate mRNA with a short Shine-Dalgarno (SD) purine-rich sequence.</text>
</comment>
<dbReference type="STRING" id="1408281.Epro_1277"/>
<keyword evidence="3 7" id="KW-0694">RNA-binding</keyword>
<dbReference type="InterPro" id="IPR050437">
    <property type="entry name" value="Ribos_protein_bS1-like"/>
</dbReference>
<feature type="domain" description="S1 motif" evidence="8">
    <location>
        <begin position="119"/>
        <end position="184"/>
    </location>
</feature>
<dbReference type="InterPro" id="IPR003029">
    <property type="entry name" value="S1_domain"/>
</dbReference>
<dbReference type="KEGG" id="epo:Epro_1277"/>
<gene>
    <name evidence="9" type="primary">rpsA</name>
    <name evidence="9" type="ORF">Epro_1277</name>
</gene>
<name>A0A0G3WJ16_9BACT</name>
<evidence type="ECO:0000256" key="2">
    <source>
        <dbReference type="ARBA" id="ARBA00022737"/>
    </source>
</evidence>
<dbReference type="Gene3D" id="2.40.50.140">
    <property type="entry name" value="Nucleic acid-binding proteins"/>
    <property type="match status" value="6"/>
</dbReference>
<dbReference type="NCBIfam" id="NF004952">
    <property type="entry name" value="PRK06299.1-2"/>
    <property type="match status" value="1"/>
</dbReference>
<dbReference type="PATRIC" id="fig|1408281.3.peg.1321"/>
<dbReference type="EMBL" id="CP009498">
    <property type="protein sequence ID" value="AKL98656.1"/>
    <property type="molecule type" value="Genomic_DNA"/>
</dbReference>
<keyword evidence="4 7" id="KW-0689">Ribosomal protein</keyword>
<dbReference type="GO" id="GO:0006412">
    <property type="term" value="P:translation"/>
    <property type="evidence" value="ECO:0007669"/>
    <property type="project" value="InterPro"/>
</dbReference>
<dbReference type="GO" id="GO:0003735">
    <property type="term" value="F:structural constituent of ribosome"/>
    <property type="evidence" value="ECO:0007669"/>
    <property type="project" value="InterPro"/>
</dbReference>
<dbReference type="CDD" id="cd04465">
    <property type="entry name" value="S1_RPS1_repeat_ec2_hs2"/>
    <property type="match status" value="1"/>
</dbReference>
<evidence type="ECO:0000256" key="7">
    <source>
        <dbReference type="PIRNR" id="PIRNR002111"/>
    </source>
</evidence>
<evidence type="ECO:0000259" key="8">
    <source>
        <dbReference type="PROSITE" id="PS50126"/>
    </source>
</evidence>
<dbReference type="CDD" id="cd05688">
    <property type="entry name" value="S1_RPS1_repeat_ec3"/>
    <property type="match status" value="1"/>
</dbReference>
<sequence length="559" mass="61599">MTVNNADKTITQFEETDETSMADLMKEYDHLGNLSVGREIEVSIVAQNEDGFLADLGIKSEGLIPKKEFGEGAVLPPELAVGKKVKVRVVSLKGQPILSYKAIAERAKWDDIEKLVAEGKHVRGTIIKIVKSGFIADIGVNAFLHISQVDSVFVKEPEQYVGKSYEFAVTEFDKRAGKVSLSRRKILDDAKAVKKEALLKTISEGQIIDGTVSRITTFGAFVDLGGVDGLLHIGEIAWYKVKKVEDLLKVGQSIRVQISKISPDGKIGLSMKSLSTNPWDCICEKFPEGLVLQGKVTSITDYGAFVELEPGVEGLLHSSEYAWNDSEAAFKKNVKKGQEIEVKIINVDAENKKISLSVKKIGSNPWDDAFTHYAPGTKVKGVVGNLMPFGAFVKLPEGIEGLVHISDFSWTQKVNRPEDFVKKGDEVEVVVLEVNPKTEKISLSLKHVLQDPYKKYKTGAIVKGKVIRTSDFGAFIELEPGVEALIKNARPSAADAEKTPTVLKEGDEVEAKVVKSDSKERKIEASIKKLEQEREKELVKQYANQDDKLTLGEILTEDE</sequence>
<evidence type="ECO:0000256" key="4">
    <source>
        <dbReference type="ARBA" id="ARBA00022980"/>
    </source>
</evidence>
<dbReference type="SUPFAM" id="SSF50249">
    <property type="entry name" value="Nucleic acid-binding proteins"/>
    <property type="match status" value="6"/>
</dbReference>
<dbReference type="FunFam" id="2.40.50.140:FF:000103">
    <property type="entry name" value="protein RRP5 homolog"/>
    <property type="match status" value="2"/>
</dbReference>
<feature type="domain" description="S1 motif" evidence="8">
    <location>
        <begin position="205"/>
        <end position="272"/>
    </location>
</feature>
<evidence type="ECO:0000256" key="3">
    <source>
        <dbReference type="ARBA" id="ARBA00022884"/>
    </source>
</evidence>
<dbReference type="PROSITE" id="PS50126">
    <property type="entry name" value="S1"/>
    <property type="match status" value="6"/>
</dbReference>
<evidence type="ECO:0000256" key="5">
    <source>
        <dbReference type="ARBA" id="ARBA00023274"/>
    </source>
</evidence>
<dbReference type="SMART" id="SM00316">
    <property type="entry name" value="S1"/>
    <property type="match status" value="6"/>
</dbReference>
<evidence type="ECO:0000256" key="1">
    <source>
        <dbReference type="ARBA" id="ARBA00006767"/>
    </source>
</evidence>
<proteinExistence type="inferred from homology"/>
<dbReference type="GO" id="GO:0022627">
    <property type="term" value="C:cytosolic small ribosomal subunit"/>
    <property type="evidence" value="ECO:0007669"/>
    <property type="project" value="TreeGrafter"/>
</dbReference>
<dbReference type="PANTHER" id="PTHR10724">
    <property type="entry name" value="30S RIBOSOMAL PROTEIN S1"/>
    <property type="match status" value="1"/>
</dbReference>
<dbReference type="PIRSF" id="PIRSF002111">
    <property type="entry name" value="RpsA"/>
    <property type="match status" value="1"/>
</dbReference>
<dbReference type="InterPro" id="IPR012340">
    <property type="entry name" value="NA-bd_OB-fold"/>
</dbReference>
<protein>
    <recommendedName>
        <fullName evidence="7">30S ribosomal protein S1</fullName>
    </recommendedName>
</protein>
<organism evidence="9 10">
    <name type="scientific">Endomicrobium proavitum</name>
    <dbReference type="NCBI Taxonomy" id="1408281"/>
    <lineage>
        <taxon>Bacteria</taxon>
        <taxon>Pseudomonadati</taxon>
        <taxon>Elusimicrobiota</taxon>
        <taxon>Endomicrobiia</taxon>
        <taxon>Endomicrobiales</taxon>
        <taxon>Endomicrobiaceae</taxon>
        <taxon>Endomicrobium</taxon>
    </lineage>
</organism>
<evidence type="ECO:0000313" key="10">
    <source>
        <dbReference type="Proteomes" id="UP000035337"/>
    </source>
</evidence>
<keyword evidence="2" id="KW-0677">Repeat</keyword>
<feature type="domain" description="S1 motif" evidence="8">
    <location>
        <begin position="376"/>
        <end position="446"/>
    </location>
</feature>
<feature type="domain" description="S1 motif" evidence="8">
    <location>
        <begin position="459"/>
        <end position="528"/>
    </location>
</feature>
<dbReference type="PANTHER" id="PTHR10724:SF7">
    <property type="entry name" value="SMALL RIBOSOMAL SUBUNIT PROTEIN BS1C"/>
    <property type="match status" value="1"/>
</dbReference>
<reference evidence="9 10" key="1">
    <citation type="submission" date="2014-09" db="EMBL/GenBank/DDBJ databases">
        <title>Complete genome sequence of Endomicrobium proavitum.</title>
        <authorList>
            <person name="Zheng H."/>
        </authorList>
    </citation>
    <scope>NUCLEOTIDE SEQUENCE [LARGE SCALE GENOMIC DNA]</scope>
    <source>
        <strain evidence="9 10">Rsa215</strain>
    </source>
</reference>
<dbReference type="GO" id="GO:0003729">
    <property type="term" value="F:mRNA binding"/>
    <property type="evidence" value="ECO:0007669"/>
    <property type="project" value="TreeGrafter"/>
</dbReference>
<keyword evidence="10" id="KW-1185">Reference proteome</keyword>
<dbReference type="OrthoDB" id="9804077at2"/>
<dbReference type="InterPro" id="IPR000110">
    <property type="entry name" value="Ribosomal_bS1"/>
</dbReference>
<feature type="domain" description="S1 motif" evidence="8">
    <location>
        <begin position="32"/>
        <end position="106"/>
    </location>
</feature>
<evidence type="ECO:0000256" key="6">
    <source>
        <dbReference type="ARBA" id="ARBA00025604"/>
    </source>
</evidence>
<dbReference type="Proteomes" id="UP000035337">
    <property type="component" value="Chromosome"/>
</dbReference>
<dbReference type="PRINTS" id="PR00681">
    <property type="entry name" value="RIBOSOMALS1"/>
</dbReference>
<dbReference type="RefSeq" id="WP_052571397.1">
    <property type="nucleotide sequence ID" value="NZ_CP009498.1"/>
</dbReference>
<accession>A0A0G3WJ16</accession>
<dbReference type="Pfam" id="PF00575">
    <property type="entry name" value="S1"/>
    <property type="match status" value="5"/>
</dbReference>
<comment type="similarity">
    <text evidence="1 7">Belongs to the bacterial ribosomal protein bS1 family.</text>
</comment>
<keyword evidence="5 7" id="KW-0687">Ribonucleoprotein</keyword>
<feature type="domain" description="S1 motif" evidence="8">
    <location>
        <begin position="289"/>
        <end position="359"/>
    </location>
</feature>